<dbReference type="EMBL" id="JACBKZ010000013">
    <property type="protein sequence ID" value="KAF5935917.1"/>
    <property type="molecule type" value="Genomic_DNA"/>
</dbReference>
<sequence length="229" mass="24232">MAPAKKMCRLPPPKRALLEPYSPSTDTCTPCPEGLAAEGFEPIGPSLSQINVLSGSETIAPSPSQINAPHGFEICEASSSETHAPSPQSQTSGAVRGPTVGKATAKRVANNNGNKLHIPITETFNAFEGVLATPGANENGIQIRRMCPIQGVKSWTVADPATKGAVVQAVRLVMHNCHSDPLIHNGNHGTTSGIVGERSDDLLLNYLVIWSSVAGIVFFVYHVVTIIHR</sequence>
<organism evidence="3 4">
    <name type="scientific">Camellia sinensis</name>
    <name type="common">Tea plant</name>
    <name type="synonym">Thea sinensis</name>
    <dbReference type="NCBI Taxonomy" id="4442"/>
    <lineage>
        <taxon>Eukaryota</taxon>
        <taxon>Viridiplantae</taxon>
        <taxon>Streptophyta</taxon>
        <taxon>Embryophyta</taxon>
        <taxon>Tracheophyta</taxon>
        <taxon>Spermatophyta</taxon>
        <taxon>Magnoliopsida</taxon>
        <taxon>eudicotyledons</taxon>
        <taxon>Gunneridae</taxon>
        <taxon>Pentapetalae</taxon>
        <taxon>asterids</taxon>
        <taxon>Ericales</taxon>
        <taxon>Theaceae</taxon>
        <taxon>Camellia</taxon>
    </lineage>
</organism>
<evidence type="ECO:0000256" key="1">
    <source>
        <dbReference type="SAM" id="MobiDB-lite"/>
    </source>
</evidence>
<reference evidence="4" key="1">
    <citation type="journal article" date="2020" name="Nat. Commun.">
        <title>Genome assembly of wild tea tree DASZ reveals pedigree and selection history of tea varieties.</title>
        <authorList>
            <person name="Zhang W."/>
            <person name="Zhang Y."/>
            <person name="Qiu H."/>
            <person name="Guo Y."/>
            <person name="Wan H."/>
            <person name="Zhang X."/>
            <person name="Scossa F."/>
            <person name="Alseekh S."/>
            <person name="Zhang Q."/>
            <person name="Wang P."/>
            <person name="Xu L."/>
            <person name="Schmidt M.H."/>
            <person name="Jia X."/>
            <person name="Li D."/>
            <person name="Zhu A."/>
            <person name="Guo F."/>
            <person name="Chen W."/>
            <person name="Ni D."/>
            <person name="Usadel B."/>
            <person name="Fernie A.R."/>
            <person name="Wen W."/>
        </authorList>
    </citation>
    <scope>NUCLEOTIDE SEQUENCE [LARGE SCALE GENOMIC DNA]</scope>
    <source>
        <strain evidence="4">cv. G240</strain>
    </source>
</reference>
<accession>A0A7J7G5Q7</accession>
<gene>
    <name evidence="3" type="ORF">HYC85_027046</name>
</gene>
<evidence type="ECO:0000313" key="3">
    <source>
        <dbReference type="EMBL" id="KAF5935917.1"/>
    </source>
</evidence>
<dbReference type="Proteomes" id="UP000593564">
    <property type="component" value="Unassembled WGS sequence"/>
</dbReference>
<keyword evidence="2" id="KW-0812">Transmembrane</keyword>
<protein>
    <submittedName>
        <fullName evidence="3">Uncharacterized protein</fullName>
    </submittedName>
</protein>
<evidence type="ECO:0000313" key="4">
    <source>
        <dbReference type="Proteomes" id="UP000593564"/>
    </source>
</evidence>
<comment type="caution">
    <text evidence="3">The sequence shown here is derived from an EMBL/GenBank/DDBJ whole genome shotgun (WGS) entry which is preliminary data.</text>
</comment>
<evidence type="ECO:0000256" key="2">
    <source>
        <dbReference type="SAM" id="Phobius"/>
    </source>
</evidence>
<name>A0A7J7G5Q7_CAMSI</name>
<feature type="region of interest" description="Disordered" evidence="1">
    <location>
        <begin position="78"/>
        <end position="100"/>
    </location>
</feature>
<reference evidence="3 4" key="2">
    <citation type="submission" date="2020-07" db="EMBL/GenBank/DDBJ databases">
        <title>Genome assembly of wild tea tree DASZ reveals pedigree and selection history of tea varieties.</title>
        <authorList>
            <person name="Zhang W."/>
        </authorList>
    </citation>
    <scope>NUCLEOTIDE SEQUENCE [LARGE SCALE GENOMIC DNA]</scope>
    <source>
        <strain evidence="4">cv. G240</strain>
        <tissue evidence="3">Leaf</tissue>
    </source>
</reference>
<feature type="compositionally biased region" description="Polar residues" evidence="1">
    <location>
        <begin position="78"/>
        <end position="93"/>
    </location>
</feature>
<dbReference type="AlphaFoldDB" id="A0A7J7G5Q7"/>
<keyword evidence="2" id="KW-1133">Transmembrane helix</keyword>
<keyword evidence="2" id="KW-0472">Membrane</keyword>
<keyword evidence="4" id="KW-1185">Reference proteome</keyword>
<feature type="transmembrane region" description="Helical" evidence="2">
    <location>
        <begin position="203"/>
        <end position="224"/>
    </location>
</feature>
<proteinExistence type="predicted"/>